<evidence type="ECO:0000256" key="1">
    <source>
        <dbReference type="ARBA" id="ARBA00022475"/>
    </source>
</evidence>
<keyword evidence="3 5" id="KW-1133">Transmembrane helix</keyword>
<evidence type="ECO:0000256" key="4">
    <source>
        <dbReference type="ARBA" id="ARBA00023136"/>
    </source>
</evidence>
<keyword evidence="4 5" id="KW-0472">Membrane</keyword>
<keyword evidence="1" id="KW-1003">Cell membrane</keyword>
<keyword evidence="8" id="KW-1185">Reference proteome</keyword>
<accession>A0A563VLS7</accession>
<evidence type="ECO:0000256" key="2">
    <source>
        <dbReference type="ARBA" id="ARBA00022692"/>
    </source>
</evidence>
<feature type="transmembrane region" description="Helical" evidence="5">
    <location>
        <begin position="7"/>
        <end position="25"/>
    </location>
</feature>
<evidence type="ECO:0000313" key="8">
    <source>
        <dbReference type="Proteomes" id="UP000320055"/>
    </source>
</evidence>
<evidence type="ECO:0000256" key="5">
    <source>
        <dbReference type="SAM" id="Phobius"/>
    </source>
</evidence>
<name>A0A563VLS7_9CYAN</name>
<dbReference type="Pfam" id="PF06305">
    <property type="entry name" value="LapA_dom"/>
    <property type="match status" value="1"/>
</dbReference>
<dbReference type="Proteomes" id="UP000320055">
    <property type="component" value="Unassembled WGS sequence"/>
</dbReference>
<dbReference type="RefSeq" id="WP_144870399.1">
    <property type="nucleotide sequence ID" value="NZ_LR213899.1"/>
</dbReference>
<proteinExistence type="predicted"/>
<dbReference type="InterPro" id="IPR010445">
    <property type="entry name" value="LapA_dom"/>
</dbReference>
<feature type="transmembrane region" description="Helical" evidence="5">
    <location>
        <begin position="45"/>
        <end position="67"/>
    </location>
</feature>
<dbReference type="GO" id="GO:0005886">
    <property type="term" value="C:plasma membrane"/>
    <property type="evidence" value="ECO:0007669"/>
    <property type="project" value="InterPro"/>
</dbReference>
<dbReference type="OrthoDB" id="426174at2"/>
<evidence type="ECO:0000259" key="6">
    <source>
        <dbReference type="Pfam" id="PF06305"/>
    </source>
</evidence>
<dbReference type="AlphaFoldDB" id="A0A563VLS7"/>
<evidence type="ECO:0000256" key="3">
    <source>
        <dbReference type="ARBA" id="ARBA00022989"/>
    </source>
</evidence>
<gene>
    <name evidence="7" type="ORF">H1P_1480002</name>
</gene>
<protein>
    <recommendedName>
        <fullName evidence="6">Lipopolysaccharide assembly protein A domain-containing protein</fullName>
    </recommendedName>
</protein>
<dbReference type="EMBL" id="CAACVJ010000055">
    <property type="protein sequence ID" value="VEP12404.1"/>
    <property type="molecule type" value="Genomic_DNA"/>
</dbReference>
<reference evidence="7 8" key="1">
    <citation type="submission" date="2019-01" db="EMBL/GenBank/DDBJ databases">
        <authorList>
            <person name="Brito A."/>
        </authorList>
    </citation>
    <scope>NUCLEOTIDE SEQUENCE [LARGE SCALE GENOMIC DNA]</scope>
    <source>
        <strain evidence="7">1</strain>
    </source>
</reference>
<organism evidence="7 8">
    <name type="scientific">Hyella patelloides LEGE 07179</name>
    <dbReference type="NCBI Taxonomy" id="945734"/>
    <lineage>
        <taxon>Bacteria</taxon>
        <taxon>Bacillati</taxon>
        <taxon>Cyanobacteriota</taxon>
        <taxon>Cyanophyceae</taxon>
        <taxon>Pleurocapsales</taxon>
        <taxon>Hyellaceae</taxon>
        <taxon>Hyella</taxon>
    </lineage>
</organism>
<keyword evidence="2 5" id="KW-0812">Transmembrane</keyword>
<sequence length="70" mass="7730">MKIFANFINSLIVAGWVSAVAVFSIQNIQTVSLKFLVWQSIQFPIGVLLAFCAGVGFIGGSFLPLLWQRR</sequence>
<evidence type="ECO:0000313" key="7">
    <source>
        <dbReference type="EMBL" id="VEP12404.1"/>
    </source>
</evidence>
<feature type="domain" description="Lipopolysaccharide assembly protein A" evidence="6">
    <location>
        <begin position="26"/>
        <end position="64"/>
    </location>
</feature>